<evidence type="ECO:0000313" key="2">
    <source>
        <dbReference type="EMBL" id="KAK6340057.1"/>
    </source>
</evidence>
<keyword evidence="1" id="KW-0472">Membrane</keyword>
<dbReference type="AlphaFoldDB" id="A0AAV9UFR7"/>
<accession>A0AAV9UFR7</accession>
<feature type="transmembrane region" description="Helical" evidence="1">
    <location>
        <begin position="44"/>
        <end position="62"/>
    </location>
</feature>
<reference evidence="2 3" key="1">
    <citation type="submission" date="2019-10" db="EMBL/GenBank/DDBJ databases">
        <authorList>
            <person name="Palmer J.M."/>
        </authorList>
    </citation>
    <scope>NUCLEOTIDE SEQUENCE [LARGE SCALE GENOMIC DNA]</scope>
    <source>
        <strain evidence="2 3">TWF730</strain>
    </source>
</reference>
<dbReference type="Proteomes" id="UP001373714">
    <property type="component" value="Unassembled WGS sequence"/>
</dbReference>
<dbReference type="EMBL" id="JAVHNS010000011">
    <property type="protein sequence ID" value="KAK6340057.1"/>
    <property type="molecule type" value="Genomic_DNA"/>
</dbReference>
<evidence type="ECO:0000256" key="1">
    <source>
        <dbReference type="SAM" id="Phobius"/>
    </source>
</evidence>
<keyword evidence="1" id="KW-1133">Transmembrane helix</keyword>
<organism evidence="2 3">
    <name type="scientific">Orbilia blumenaviensis</name>
    <dbReference type="NCBI Taxonomy" id="1796055"/>
    <lineage>
        <taxon>Eukaryota</taxon>
        <taxon>Fungi</taxon>
        <taxon>Dikarya</taxon>
        <taxon>Ascomycota</taxon>
        <taxon>Pezizomycotina</taxon>
        <taxon>Orbiliomycetes</taxon>
        <taxon>Orbiliales</taxon>
        <taxon>Orbiliaceae</taxon>
        <taxon>Orbilia</taxon>
    </lineage>
</organism>
<evidence type="ECO:0000313" key="3">
    <source>
        <dbReference type="Proteomes" id="UP001373714"/>
    </source>
</evidence>
<comment type="caution">
    <text evidence="2">The sequence shown here is derived from an EMBL/GenBank/DDBJ whole genome shotgun (WGS) entry which is preliminary data.</text>
</comment>
<gene>
    <name evidence="2" type="ORF">TWF730_001831</name>
</gene>
<proteinExistence type="predicted"/>
<name>A0AAV9UFR7_9PEZI</name>
<keyword evidence="3" id="KW-1185">Reference proteome</keyword>
<sequence length="399" mass="45204">MVTPADEELFPDPYSELKMEKNLFEISKNHPGSWNRILRSGGPILALISSAVFIFALGFHLGESVALYNIESARAGLYPAASNVTYLTNTTDVALNITAADTVSIQGSSPVLDTVPVYDDDEEEEEEEEERALITYVYYETPNSRENALFFIKHGFHAEADFIFIINGETTLTSHIPIAPNVQIIHRNNTCFDLGTHAEILTANNGTLIKKYNRFIMLNGSIRGPFLPTWSKECWSDAYLDKITETNKLVGMTMRCNADGGKRKVMQSMIFATDRIGLQVLLPVLNHCFEDFWKAVGAEEHAAQTMLDAGYNITALMSSFQSSPDYAHTCTHGEVLGNDWYFGTNLHPYETIFQKANRNIFPRQLELLTAWHDQSGYSSWEVCREKRIRMRRRFARRLT</sequence>
<keyword evidence="1" id="KW-0812">Transmembrane</keyword>
<protein>
    <submittedName>
        <fullName evidence="2">Uncharacterized protein</fullName>
    </submittedName>
</protein>